<feature type="region of interest" description="Disordered" evidence="1">
    <location>
        <begin position="1"/>
        <end position="20"/>
    </location>
</feature>
<name>A0A084SRC9_9BACT</name>
<accession>A0A084SRC9</accession>
<dbReference type="EMBL" id="JPMI01000166">
    <property type="protein sequence ID" value="KFA91014.1"/>
    <property type="molecule type" value="Genomic_DNA"/>
</dbReference>
<dbReference type="Proteomes" id="UP000028547">
    <property type="component" value="Unassembled WGS sequence"/>
</dbReference>
<gene>
    <name evidence="2" type="ORF">Q664_25215</name>
</gene>
<protein>
    <submittedName>
        <fullName evidence="2">Uncharacterized protein</fullName>
    </submittedName>
</protein>
<proteinExistence type="predicted"/>
<sequence length="250" mass="27342">MKKQDEKEDIHPNDGPPEPYRVLKRYRAIGGGLGRLYEARNNETGNPALVLMPGPKGDLRAEEDWQVRATANVTPPYLALEVERAPANGQLRQLTWMLERWAVTLMRIDTRPEARAHLTAGAQKPSPPRSRAPSGVLVALLLALGVTPWTHATPGPLTPATAPPVLTLDSPEPDSALYTSGPDVIAHPMPQGPFRGQNRPPCKSRHEVVIRGGCWVEIASRPPCEDAYELEGKCYMPGYSAPRPPQALLP</sequence>
<evidence type="ECO:0000256" key="1">
    <source>
        <dbReference type="SAM" id="MobiDB-lite"/>
    </source>
</evidence>
<evidence type="ECO:0000313" key="3">
    <source>
        <dbReference type="Proteomes" id="UP000028547"/>
    </source>
</evidence>
<organism evidence="2 3">
    <name type="scientific">Archangium violaceum Cb vi76</name>
    <dbReference type="NCBI Taxonomy" id="1406225"/>
    <lineage>
        <taxon>Bacteria</taxon>
        <taxon>Pseudomonadati</taxon>
        <taxon>Myxococcota</taxon>
        <taxon>Myxococcia</taxon>
        <taxon>Myxococcales</taxon>
        <taxon>Cystobacterineae</taxon>
        <taxon>Archangiaceae</taxon>
        <taxon>Archangium</taxon>
    </lineage>
</organism>
<reference evidence="2 3" key="1">
    <citation type="submission" date="2014-07" db="EMBL/GenBank/DDBJ databases">
        <title>Draft Genome Sequence of Gephyronic Acid Producer, Cystobacter violaceus Strain Cb vi76.</title>
        <authorList>
            <person name="Stevens D.C."/>
            <person name="Young J."/>
            <person name="Carmichael R."/>
            <person name="Tan J."/>
            <person name="Taylor R.E."/>
        </authorList>
    </citation>
    <scope>NUCLEOTIDE SEQUENCE [LARGE SCALE GENOMIC DNA]</scope>
    <source>
        <strain evidence="2 3">Cb vi76</strain>
    </source>
</reference>
<dbReference type="RefSeq" id="WP_043400408.1">
    <property type="nucleotide sequence ID" value="NZ_JPMI01000166.1"/>
</dbReference>
<comment type="caution">
    <text evidence="2">The sequence shown here is derived from an EMBL/GenBank/DDBJ whole genome shotgun (WGS) entry which is preliminary data.</text>
</comment>
<feature type="compositionally biased region" description="Basic and acidic residues" evidence="1">
    <location>
        <begin position="1"/>
        <end position="12"/>
    </location>
</feature>
<dbReference type="AlphaFoldDB" id="A0A084SRC9"/>
<evidence type="ECO:0000313" key="2">
    <source>
        <dbReference type="EMBL" id="KFA91014.1"/>
    </source>
</evidence>